<evidence type="ECO:0000256" key="12">
    <source>
        <dbReference type="ARBA" id="ARBA00034029"/>
    </source>
</evidence>
<comment type="catalytic activity">
    <reaction evidence="13">
        <text>a pyranoside + acceptor = a pyranosid-3-ulose + reduced acceptor.</text>
        <dbReference type="EC" id="1.1.99.29"/>
    </reaction>
</comment>
<dbReference type="GO" id="GO:0005576">
    <property type="term" value="C:extracellular region"/>
    <property type="evidence" value="ECO:0007669"/>
    <property type="project" value="UniProtKB-SubCell"/>
</dbReference>
<dbReference type="PANTHER" id="PTHR11552:SF147">
    <property type="entry name" value="CHOLINE DEHYDROGENASE, MITOCHONDRIAL"/>
    <property type="match status" value="1"/>
</dbReference>
<sequence length="602" mass="66191">MGFLLREVFAGTNKKIITNPANVGIEEEFEIIIVGGGTAGCVLASRLSEDPNVKVLLLESGVSGKSLVLSRIPVGFSLLFNSKHVYNMYTEPQENAQGKKKYWPRGKMLGGCSSVNAQMAQYGAPGDFDQWGDIAKDKAWSWQNFSRYFTKFEKFVDDPLYPDVNSKVKGKDGPVRVGYFNTVSDGSKDFIEACIKVGIPYSADFNTPPGTRGVNRVSILTYVDENRTRVSSESAYLTNDVLAKPNLKVVLNATVTKIITKKVGNEVQATGVEFAKSKNSPRSTAYAKREVIVAAGAVHSPQILLLSGIGPVEDLQNLNIPVVHDLPGVGSHLVDHPVVDAYFKSRFTSSKHVKPQSLLEIVKLLGSTFEYLTKQRGALANNFGESAAFCRSDDPVLFPEAEYPGKIENGTSSEDSPDLEIFTTPFAYKEHGAYIFPMHTFSVHVCLLRPLSRGALRLKSADPWDHPSIDPKYLSAPEDVKRIMRGIKLILKIAKEEPLASRLDHNDKSPLLDHELHTKSDKELEEIVRERVETLYHPTSTCRMAPLEEGGVVDSKLRVYGIKGLRVCDASIFPEIVSGHTAGAVLASAEHLAEIIKEELKG</sequence>
<comment type="subunit">
    <text evidence="4">Monomer.</text>
</comment>
<dbReference type="STRING" id="686832.A0A0C2Y560"/>
<feature type="active site" description="Proton acceptor" evidence="15">
    <location>
        <position position="580"/>
    </location>
</feature>
<feature type="domain" description="Glucose-methanol-choline oxidoreductase N-terminal" evidence="17">
    <location>
        <begin position="296"/>
        <end position="310"/>
    </location>
</feature>
<comment type="catalytic activity">
    <reaction evidence="14">
        <text>a pyranoside + acceptor = a pyranosid-3,4-diulose + reduced acceptor.</text>
        <dbReference type="EC" id="1.1.99.29"/>
    </reaction>
</comment>
<comment type="similarity">
    <text evidence="3">Belongs to the GMC oxidoreductase family.</text>
</comment>
<evidence type="ECO:0000256" key="6">
    <source>
        <dbReference type="ARBA" id="ARBA00022525"/>
    </source>
</evidence>
<dbReference type="EC" id="1.1.99.29" evidence="5"/>
<protein>
    <recommendedName>
        <fullName evidence="5">pyranose dehydrogenase (acceptor)</fullName>
        <ecNumber evidence="5">1.1.99.29</ecNumber>
    </recommendedName>
</protein>
<evidence type="ECO:0000256" key="3">
    <source>
        <dbReference type="ARBA" id="ARBA00010790"/>
    </source>
</evidence>
<dbReference type="InterPro" id="IPR012132">
    <property type="entry name" value="GMC_OxRdtase"/>
</dbReference>
<gene>
    <name evidence="18" type="ORF">M413DRAFT_449362</name>
</gene>
<dbReference type="Gene3D" id="3.30.560.10">
    <property type="entry name" value="Glucose Oxidase, domain 3"/>
    <property type="match status" value="1"/>
</dbReference>
<dbReference type="Gene3D" id="3.50.50.60">
    <property type="entry name" value="FAD/NAD(P)-binding domain"/>
    <property type="match status" value="1"/>
</dbReference>
<comment type="catalytic activity">
    <reaction evidence="12">
        <text>pyranose + acceptor = pyranos-3-ulose + reduced acceptor.</text>
        <dbReference type="EC" id="1.1.99.29"/>
    </reaction>
</comment>
<evidence type="ECO:0000256" key="5">
    <source>
        <dbReference type="ARBA" id="ARBA00013177"/>
    </source>
</evidence>
<dbReference type="PIRSF" id="PIRSF000137">
    <property type="entry name" value="Alcohol_oxidase"/>
    <property type="match status" value="1"/>
</dbReference>
<reference evidence="18 19" key="1">
    <citation type="submission" date="2014-04" db="EMBL/GenBank/DDBJ databases">
        <authorList>
            <consortium name="DOE Joint Genome Institute"/>
            <person name="Kuo A."/>
            <person name="Gay G."/>
            <person name="Dore J."/>
            <person name="Kohler A."/>
            <person name="Nagy L.G."/>
            <person name="Floudas D."/>
            <person name="Copeland A."/>
            <person name="Barry K.W."/>
            <person name="Cichocki N."/>
            <person name="Veneault-Fourrey C."/>
            <person name="LaButti K."/>
            <person name="Lindquist E.A."/>
            <person name="Lipzen A."/>
            <person name="Lundell T."/>
            <person name="Morin E."/>
            <person name="Murat C."/>
            <person name="Sun H."/>
            <person name="Tunlid A."/>
            <person name="Henrissat B."/>
            <person name="Grigoriev I.V."/>
            <person name="Hibbett D.S."/>
            <person name="Martin F."/>
            <person name="Nordberg H.P."/>
            <person name="Cantor M.N."/>
            <person name="Hua S.X."/>
        </authorList>
    </citation>
    <scope>NUCLEOTIDE SEQUENCE [LARGE SCALE GENOMIC DNA]</scope>
    <source>
        <strain evidence="19">h7</strain>
    </source>
</reference>
<evidence type="ECO:0000256" key="11">
    <source>
        <dbReference type="ARBA" id="ARBA00034010"/>
    </source>
</evidence>
<accession>A0A0C2Y560</accession>
<feature type="active site" description="Proton donor" evidence="15">
    <location>
        <position position="537"/>
    </location>
</feature>
<organism evidence="18 19">
    <name type="scientific">Hebeloma cylindrosporum</name>
    <dbReference type="NCBI Taxonomy" id="76867"/>
    <lineage>
        <taxon>Eukaryota</taxon>
        <taxon>Fungi</taxon>
        <taxon>Dikarya</taxon>
        <taxon>Basidiomycota</taxon>
        <taxon>Agaricomycotina</taxon>
        <taxon>Agaricomycetes</taxon>
        <taxon>Agaricomycetidae</taxon>
        <taxon>Agaricales</taxon>
        <taxon>Agaricineae</taxon>
        <taxon>Hymenogastraceae</taxon>
        <taxon>Hebeloma</taxon>
    </lineage>
</organism>
<dbReference type="InterPro" id="IPR000172">
    <property type="entry name" value="GMC_OxRdtase_N"/>
</dbReference>
<dbReference type="SUPFAM" id="SSF54373">
    <property type="entry name" value="FAD-linked reductases, C-terminal domain"/>
    <property type="match status" value="1"/>
</dbReference>
<dbReference type="GO" id="GO:0050660">
    <property type="term" value="F:flavin adenine dinucleotide binding"/>
    <property type="evidence" value="ECO:0007669"/>
    <property type="project" value="InterPro"/>
</dbReference>
<dbReference type="InterPro" id="IPR036188">
    <property type="entry name" value="FAD/NAD-bd_sf"/>
</dbReference>
<evidence type="ECO:0000256" key="1">
    <source>
        <dbReference type="ARBA" id="ARBA00001974"/>
    </source>
</evidence>
<comment type="catalytic activity">
    <reaction evidence="11">
        <text>pyranose + acceptor = pyranos-2,3-diulose + reduced acceptor.</text>
        <dbReference type="EC" id="1.1.99.29"/>
    </reaction>
</comment>
<evidence type="ECO:0000313" key="18">
    <source>
        <dbReference type="EMBL" id="KIM36177.1"/>
    </source>
</evidence>
<evidence type="ECO:0000259" key="17">
    <source>
        <dbReference type="PROSITE" id="PS00624"/>
    </source>
</evidence>
<keyword evidence="7" id="KW-0285">Flavoprotein</keyword>
<dbReference type="Pfam" id="PF00732">
    <property type="entry name" value="GMC_oxred_N"/>
    <property type="match status" value="1"/>
</dbReference>
<evidence type="ECO:0000256" key="10">
    <source>
        <dbReference type="ARBA" id="ARBA00033986"/>
    </source>
</evidence>
<comment type="subcellular location">
    <subcellularLocation>
        <location evidence="2">Secreted</location>
    </subcellularLocation>
</comment>
<dbReference type="InterPro" id="IPR007867">
    <property type="entry name" value="GMC_OxRtase_C"/>
</dbReference>
<evidence type="ECO:0000256" key="9">
    <source>
        <dbReference type="ARBA" id="ARBA00024699"/>
    </source>
</evidence>
<dbReference type="PROSITE" id="PS00624">
    <property type="entry name" value="GMC_OXRED_2"/>
    <property type="match status" value="1"/>
</dbReference>
<proteinExistence type="inferred from homology"/>
<keyword evidence="6" id="KW-0964">Secreted</keyword>
<evidence type="ECO:0000256" key="14">
    <source>
        <dbReference type="ARBA" id="ARBA00034059"/>
    </source>
</evidence>
<dbReference type="EMBL" id="KN831808">
    <property type="protein sequence ID" value="KIM36177.1"/>
    <property type="molecule type" value="Genomic_DNA"/>
</dbReference>
<keyword evidence="19" id="KW-1185">Reference proteome</keyword>
<evidence type="ECO:0000256" key="8">
    <source>
        <dbReference type="ARBA" id="ARBA00022827"/>
    </source>
</evidence>
<reference evidence="19" key="2">
    <citation type="submission" date="2015-01" db="EMBL/GenBank/DDBJ databases">
        <title>Evolutionary Origins and Diversification of the Mycorrhizal Mutualists.</title>
        <authorList>
            <consortium name="DOE Joint Genome Institute"/>
            <consortium name="Mycorrhizal Genomics Consortium"/>
            <person name="Kohler A."/>
            <person name="Kuo A."/>
            <person name="Nagy L.G."/>
            <person name="Floudas D."/>
            <person name="Copeland A."/>
            <person name="Barry K.W."/>
            <person name="Cichocki N."/>
            <person name="Veneault-Fourrey C."/>
            <person name="LaButti K."/>
            <person name="Lindquist E.A."/>
            <person name="Lipzen A."/>
            <person name="Lundell T."/>
            <person name="Morin E."/>
            <person name="Murat C."/>
            <person name="Riley R."/>
            <person name="Ohm R."/>
            <person name="Sun H."/>
            <person name="Tunlid A."/>
            <person name="Henrissat B."/>
            <person name="Grigoriev I.V."/>
            <person name="Hibbett D.S."/>
            <person name="Martin F."/>
        </authorList>
    </citation>
    <scope>NUCLEOTIDE SEQUENCE [LARGE SCALE GENOMIC DNA]</scope>
    <source>
        <strain evidence="19">h7</strain>
    </source>
</reference>
<evidence type="ECO:0000313" key="19">
    <source>
        <dbReference type="Proteomes" id="UP000053424"/>
    </source>
</evidence>
<dbReference type="HOGENOM" id="CLU_002865_7_2_1"/>
<name>A0A0C2Y560_HEBCY</name>
<evidence type="ECO:0000256" key="7">
    <source>
        <dbReference type="ARBA" id="ARBA00022630"/>
    </source>
</evidence>
<comment type="catalytic activity">
    <reaction evidence="10">
        <text>pyranose + acceptor = pyranos-2-ulose + reduced acceptor.</text>
        <dbReference type="EC" id="1.1.99.29"/>
    </reaction>
</comment>
<evidence type="ECO:0000256" key="4">
    <source>
        <dbReference type="ARBA" id="ARBA00011245"/>
    </source>
</evidence>
<evidence type="ECO:0000256" key="13">
    <source>
        <dbReference type="ARBA" id="ARBA00034050"/>
    </source>
</evidence>
<comment type="cofactor">
    <cofactor evidence="1 16">
        <name>FAD</name>
        <dbReference type="ChEBI" id="CHEBI:57692"/>
    </cofactor>
</comment>
<dbReference type="PANTHER" id="PTHR11552">
    <property type="entry name" value="GLUCOSE-METHANOL-CHOLINE GMC OXIDOREDUCTASE"/>
    <property type="match status" value="1"/>
</dbReference>
<dbReference type="Proteomes" id="UP000053424">
    <property type="component" value="Unassembled WGS sequence"/>
</dbReference>
<evidence type="ECO:0000256" key="15">
    <source>
        <dbReference type="PIRSR" id="PIRSR000137-1"/>
    </source>
</evidence>
<keyword evidence="8 16" id="KW-0274">FAD</keyword>
<dbReference type="AlphaFoldDB" id="A0A0C2Y560"/>
<comment type="function">
    <text evidence="9">Catalyzes the single-oxidation or sequential double oxidation reaction of carbohydrates primarily at carbon-2 and/or carbon-3 with the concomitant reduction of the flavin. The enzyme exhibits a broad sugar substrate specificity, oxidizing different aldopyranoses to the corresponding C-1, C-2, C-3 or C-1,2, C-2,3 and C-3,4 (di)dehydro sugars with substrate-specific regioselectivity. Accepts only a narrow range of electron acceptors such as substituted benzoquinones and complexed metal ions and reacts extremely slowly with O(2) as acceptor. May play a role in the natural recycling of plant matter by oxidizing all major monosaccharides in lignocellulose and by reducing quinone compounds or reactive radical species generated during lignin depolymerization.</text>
</comment>
<evidence type="ECO:0000256" key="2">
    <source>
        <dbReference type="ARBA" id="ARBA00004613"/>
    </source>
</evidence>
<dbReference type="SUPFAM" id="SSF51905">
    <property type="entry name" value="FAD/NAD(P)-binding domain"/>
    <property type="match status" value="1"/>
</dbReference>
<dbReference type="GO" id="GO:0033718">
    <property type="term" value="F:pyranose dehydrogenase (acceptor) activity"/>
    <property type="evidence" value="ECO:0007669"/>
    <property type="project" value="UniProtKB-EC"/>
</dbReference>
<feature type="binding site" evidence="16">
    <location>
        <position position="255"/>
    </location>
    <ligand>
        <name>FAD</name>
        <dbReference type="ChEBI" id="CHEBI:57692"/>
    </ligand>
</feature>
<dbReference type="Pfam" id="PF05199">
    <property type="entry name" value="GMC_oxred_C"/>
    <property type="match status" value="1"/>
</dbReference>
<dbReference type="OrthoDB" id="269227at2759"/>
<evidence type="ECO:0000256" key="16">
    <source>
        <dbReference type="PIRSR" id="PIRSR000137-2"/>
    </source>
</evidence>